<accession>A0ACB8RR20</accession>
<dbReference type="EMBL" id="MU275925">
    <property type="protein sequence ID" value="KAI0046454.1"/>
    <property type="molecule type" value="Genomic_DNA"/>
</dbReference>
<gene>
    <name evidence="1" type="ORF">FA95DRAFT_1583058</name>
</gene>
<reference evidence="1" key="1">
    <citation type="submission" date="2021-02" db="EMBL/GenBank/DDBJ databases">
        <authorList>
            <consortium name="DOE Joint Genome Institute"/>
            <person name="Ahrendt S."/>
            <person name="Looney B.P."/>
            <person name="Miyauchi S."/>
            <person name="Morin E."/>
            <person name="Drula E."/>
            <person name="Courty P.E."/>
            <person name="Chicoki N."/>
            <person name="Fauchery L."/>
            <person name="Kohler A."/>
            <person name="Kuo A."/>
            <person name="Labutti K."/>
            <person name="Pangilinan J."/>
            <person name="Lipzen A."/>
            <person name="Riley R."/>
            <person name="Andreopoulos W."/>
            <person name="He G."/>
            <person name="Johnson J."/>
            <person name="Barry K.W."/>
            <person name="Grigoriev I.V."/>
            <person name="Nagy L."/>
            <person name="Hibbett D."/>
            <person name="Henrissat B."/>
            <person name="Matheny P.B."/>
            <person name="Labbe J."/>
            <person name="Martin F."/>
        </authorList>
    </citation>
    <scope>NUCLEOTIDE SEQUENCE</scope>
    <source>
        <strain evidence="1">FP105234-sp</strain>
    </source>
</reference>
<sequence length="363" mass="40696">MGVFALGVGAGAVWLGREWTDDELAEKRMLRDSAPATRWGRTAERFTSMFDYFSKPIWPELLPPPLPAPHQKPYTLLVSLDDLLVTSTWDRQHGWRTAKRPGVDYFLAYLSQFFEVVIFTTQHHYTAIPILEKLDPYNFFITYKLFRDATRASEGGPVKDLSYLNRPLDKVLIIDAHAEHVASHPENAIVVKPWKGTKENDRGLIDLIPFLESIGIYKPPDVRSVLKSYEGKDIPKEYAIKEAEHKKVFIEQWRARGGGKGLSSGGFTISSLFSSGPEKAAPLPLTYLEAKRKEAQSVYLEEKKYIEEHKAEFEKLIEADRQAQMTGPIWSNIAAGFGVAPPTPPPGTLEAGGEKAPEGSQQA</sequence>
<dbReference type="Proteomes" id="UP000814033">
    <property type="component" value="Unassembled WGS sequence"/>
</dbReference>
<protein>
    <submittedName>
        <fullName evidence="1">HAD-like protein</fullName>
    </submittedName>
</protein>
<proteinExistence type="predicted"/>
<organism evidence="1 2">
    <name type="scientific">Auriscalpium vulgare</name>
    <dbReference type="NCBI Taxonomy" id="40419"/>
    <lineage>
        <taxon>Eukaryota</taxon>
        <taxon>Fungi</taxon>
        <taxon>Dikarya</taxon>
        <taxon>Basidiomycota</taxon>
        <taxon>Agaricomycotina</taxon>
        <taxon>Agaricomycetes</taxon>
        <taxon>Russulales</taxon>
        <taxon>Auriscalpiaceae</taxon>
        <taxon>Auriscalpium</taxon>
    </lineage>
</organism>
<comment type="caution">
    <text evidence="1">The sequence shown here is derived from an EMBL/GenBank/DDBJ whole genome shotgun (WGS) entry which is preliminary data.</text>
</comment>
<evidence type="ECO:0000313" key="2">
    <source>
        <dbReference type="Proteomes" id="UP000814033"/>
    </source>
</evidence>
<evidence type="ECO:0000313" key="1">
    <source>
        <dbReference type="EMBL" id="KAI0046454.1"/>
    </source>
</evidence>
<name>A0ACB8RR20_9AGAM</name>
<reference evidence="1" key="2">
    <citation type="journal article" date="2022" name="New Phytol.">
        <title>Evolutionary transition to the ectomycorrhizal habit in the genomes of a hyperdiverse lineage of mushroom-forming fungi.</title>
        <authorList>
            <person name="Looney B."/>
            <person name="Miyauchi S."/>
            <person name="Morin E."/>
            <person name="Drula E."/>
            <person name="Courty P.E."/>
            <person name="Kohler A."/>
            <person name="Kuo A."/>
            <person name="LaButti K."/>
            <person name="Pangilinan J."/>
            <person name="Lipzen A."/>
            <person name="Riley R."/>
            <person name="Andreopoulos W."/>
            <person name="He G."/>
            <person name="Johnson J."/>
            <person name="Nolan M."/>
            <person name="Tritt A."/>
            <person name="Barry K.W."/>
            <person name="Grigoriev I.V."/>
            <person name="Nagy L.G."/>
            <person name="Hibbett D."/>
            <person name="Henrissat B."/>
            <person name="Matheny P.B."/>
            <person name="Labbe J."/>
            <person name="Martin F.M."/>
        </authorList>
    </citation>
    <scope>NUCLEOTIDE SEQUENCE</scope>
    <source>
        <strain evidence="1">FP105234-sp</strain>
    </source>
</reference>
<keyword evidence="2" id="KW-1185">Reference proteome</keyword>